<dbReference type="PANTHER" id="PTHR47723">
    <property type="entry name" value="OS05G0353850 PROTEIN"/>
    <property type="match status" value="1"/>
</dbReference>
<dbReference type="GO" id="GO:0004523">
    <property type="term" value="F:RNA-DNA hybrid ribonuclease activity"/>
    <property type="evidence" value="ECO:0007669"/>
    <property type="project" value="InterPro"/>
</dbReference>
<evidence type="ECO:0000313" key="3">
    <source>
        <dbReference type="Proteomes" id="UP001154282"/>
    </source>
</evidence>
<dbReference type="SUPFAM" id="SSF53098">
    <property type="entry name" value="Ribonuclease H-like"/>
    <property type="match status" value="1"/>
</dbReference>
<dbReference type="Gene3D" id="3.30.420.10">
    <property type="entry name" value="Ribonuclease H-like superfamily/Ribonuclease H"/>
    <property type="match status" value="1"/>
</dbReference>
<comment type="caution">
    <text evidence="2">The sequence shown here is derived from an EMBL/GenBank/DDBJ whole genome shotgun (WGS) entry which is preliminary data.</text>
</comment>
<keyword evidence="3" id="KW-1185">Reference proteome</keyword>
<accession>A0AAV0QSW0</accession>
<dbReference type="EMBL" id="CAMGYJ010000010">
    <property type="protein sequence ID" value="CAI0547419.1"/>
    <property type="molecule type" value="Genomic_DNA"/>
</dbReference>
<dbReference type="GO" id="GO:0003676">
    <property type="term" value="F:nucleic acid binding"/>
    <property type="evidence" value="ECO:0007669"/>
    <property type="project" value="InterPro"/>
</dbReference>
<evidence type="ECO:0000313" key="2">
    <source>
        <dbReference type="EMBL" id="CAI0547419.1"/>
    </source>
</evidence>
<dbReference type="PANTHER" id="PTHR47723:SF24">
    <property type="entry name" value="RNASE H TYPE-1 DOMAIN-CONTAINING PROTEIN"/>
    <property type="match status" value="1"/>
</dbReference>
<protein>
    <recommendedName>
        <fullName evidence="1">RNase H type-1 domain-containing protein</fullName>
    </recommendedName>
</protein>
<evidence type="ECO:0000259" key="1">
    <source>
        <dbReference type="Pfam" id="PF13456"/>
    </source>
</evidence>
<dbReference type="CDD" id="cd06222">
    <property type="entry name" value="RNase_H_like"/>
    <property type="match status" value="1"/>
</dbReference>
<sequence length="113" mass="12512">MGEALAAELGLQLAKQFQVANPILESDCLLLIQKIQDAQDVHTEIGMVCRNVRRLLQEMGGGSWRHIRRTANEAAHVMAQHWNSSNGTNVWVDSPPGFLVNQLHCDNVTPNAD</sequence>
<dbReference type="InterPro" id="IPR002156">
    <property type="entry name" value="RNaseH_domain"/>
</dbReference>
<organism evidence="2 3">
    <name type="scientific">Linum tenue</name>
    <dbReference type="NCBI Taxonomy" id="586396"/>
    <lineage>
        <taxon>Eukaryota</taxon>
        <taxon>Viridiplantae</taxon>
        <taxon>Streptophyta</taxon>
        <taxon>Embryophyta</taxon>
        <taxon>Tracheophyta</taxon>
        <taxon>Spermatophyta</taxon>
        <taxon>Magnoliopsida</taxon>
        <taxon>eudicotyledons</taxon>
        <taxon>Gunneridae</taxon>
        <taxon>Pentapetalae</taxon>
        <taxon>rosids</taxon>
        <taxon>fabids</taxon>
        <taxon>Malpighiales</taxon>
        <taxon>Linaceae</taxon>
        <taxon>Linum</taxon>
    </lineage>
</organism>
<feature type="domain" description="RNase H type-1" evidence="1">
    <location>
        <begin position="2"/>
        <end position="81"/>
    </location>
</feature>
<name>A0AAV0QSW0_9ROSI</name>
<dbReference type="Proteomes" id="UP001154282">
    <property type="component" value="Unassembled WGS sequence"/>
</dbReference>
<dbReference type="AlphaFoldDB" id="A0AAV0QSW0"/>
<dbReference type="InterPro" id="IPR012337">
    <property type="entry name" value="RNaseH-like_sf"/>
</dbReference>
<reference evidence="2" key="1">
    <citation type="submission" date="2022-08" db="EMBL/GenBank/DDBJ databases">
        <authorList>
            <person name="Gutierrez-Valencia J."/>
        </authorList>
    </citation>
    <scope>NUCLEOTIDE SEQUENCE</scope>
</reference>
<gene>
    <name evidence="2" type="ORF">LITE_LOCUS44362</name>
</gene>
<dbReference type="InterPro" id="IPR036397">
    <property type="entry name" value="RNaseH_sf"/>
</dbReference>
<proteinExistence type="predicted"/>
<dbReference type="InterPro" id="IPR053151">
    <property type="entry name" value="RNase_H-like"/>
</dbReference>
<dbReference type="Pfam" id="PF13456">
    <property type="entry name" value="RVT_3"/>
    <property type="match status" value="1"/>
</dbReference>
<dbReference type="InterPro" id="IPR044730">
    <property type="entry name" value="RNase_H-like_dom_plant"/>
</dbReference>